<feature type="domain" description="Thiolase C-terminal" evidence="7">
    <location>
        <begin position="282"/>
        <end position="403"/>
    </location>
</feature>
<dbReference type="PROSITE" id="PS00737">
    <property type="entry name" value="THIOLASE_2"/>
    <property type="match status" value="1"/>
</dbReference>
<dbReference type="PIRSF" id="PIRSF000429">
    <property type="entry name" value="Ac-CoA_Ac_transf"/>
    <property type="match status" value="1"/>
</dbReference>
<dbReference type="Pfam" id="PF02803">
    <property type="entry name" value="Thiolase_C"/>
    <property type="match status" value="1"/>
</dbReference>
<proteinExistence type="inferred from homology"/>
<dbReference type="PANTHER" id="PTHR43365">
    <property type="entry name" value="BLR7806 PROTEIN"/>
    <property type="match status" value="1"/>
</dbReference>
<dbReference type="InterPro" id="IPR020616">
    <property type="entry name" value="Thiolase_N"/>
</dbReference>
<keyword evidence="3 5" id="KW-0012">Acyltransferase</keyword>
<dbReference type="EMBL" id="LNSV01000015">
    <property type="protein sequence ID" value="KUH39155.1"/>
    <property type="molecule type" value="Genomic_DNA"/>
</dbReference>
<dbReference type="OrthoDB" id="9764638at2"/>
<dbReference type="SUPFAM" id="SSF53901">
    <property type="entry name" value="Thiolase-like"/>
    <property type="match status" value="2"/>
</dbReference>
<dbReference type="STRING" id="936756.ATE80_08585"/>
<evidence type="ECO:0000313" key="8">
    <source>
        <dbReference type="EMBL" id="KUH39155.1"/>
    </source>
</evidence>
<accession>A0A117IWM2</accession>
<dbReference type="NCBIfam" id="TIGR01930">
    <property type="entry name" value="AcCoA-C-Actrans"/>
    <property type="match status" value="1"/>
</dbReference>
<comment type="similarity">
    <text evidence="1 5">Belongs to the thiolase-like superfamily. Thiolase family.</text>
</comment>
<dbReference type="InterPro" id="IPR020610">
    <property type="entry name" value="Thiolase_AS"/>
</dbReference>
<gene>
    <name evidence="8" type="ORF">ATE80_08585</name>
</gene>
<organism evidence="8 9">
    <name type="scientific">Streptomyces kanasensis</name>
    <dbReference type="NCBI Taxonomy" id="936756"/>
    <lineage>
        <taxon>Bacteria</taxon>
        <taxon>Bacillati</taxon>
        <taxon>Actinomycetota</taxon>
        <taxon>Actinomycetes</taxon>
        <taxon>Kitasatosporales</taxon>
        <taxon>Streptomycetaceae</taxon>
        <taxon>Streptomyces</taxon>
    </lineage>
</organism>
<dbReference type="GO" id="GO:0003985">
    <property type="term" value="F:acetyl-CoA C-acetyltransferase activity"/>
    <property type="evidence" value="ECO:0007669"/>
    <property type="project" value="UniProtKB-EC"/>
</dbReference>
<dbReference type="InterPro" id="IPR002155">
    <property type="entry name" value="Thiolase"/>
</dbReference>
<protein>
    <submittedName>
        <fullName evidence="8">Acetyl-CoA acetyltransferase</fullName>
        <ecNumber evidence="8">2.3.1.9</ecNumber>
    </submittedName>
</protein>
<dbReference type="EC" id="2.3.1.9" evidence="8"/>
<evidence type="ECO:0000256" key="2">
    <source>
        <dbReference type="ARBA" id="ARBA00022679"/>
    </source>
</evidence>
<keyword evidence="2 5" id="KW-0808">Transferase</keyword>
<dbReference type="AlphaFoldDB" id="A0A117IWM2"/>
<dbReference type="InterPro" id="IPR020617">
    <property type="entry name" value="Thiolase_C"/>
</dbReference>
<evidence type="ECO:0000256" key="5">
    <source>
        <dbReference type="RuleBase" id="RU003557"/>
    </source>
</evidence>
<evidence type="ECO:0000259" key="7">
    <source>
        <dbReference type="Pfam" id="PF02803"/>
    </source>
</evidence>
<evidence type="ECO:0000256" key="1">
    <source>
        <dbReference type="ARBA" id="ARBA00010982"/>
    </source>
</evidence>
<evidence type="ECO:0000256" key="3">
    <source>
        <dbReference type="ARBA" id="ARBA00023315"/>
    </source>
</evidence>
<evidence type="ECO:0000259" key="6">
    <source>
        <dbReference type="Pfam" id="PF00108"/>
    </source>
</evidence>
<evidence type="ECO:0000256" key="4">
    <source>
        <dbReference type="PIRSR" id="PIRSR000429-1"/>
    </source>
</evidence>
<dbReference type="CDD" id="cd00751">
    <property type="entry name" value="thiolase"/>
    <property type="match status" value="1"/>
</dbReference>
<reference evidence="8 9" key="1">
    <citation type="submission" date="2015-11" db="EMBL/GenBank/DDBJ databases">
        <title>Genome-wide analysis reveals the secondary metabolome in Streptomyces kanasensis ZX01.</title>
        <authorList>
            <person name="Zhang G."/>
            <person name="Han L."/>
            <person name="Feng J."/>
            <person name="Zhang X."/>
        </authorList>
    </citation>
    <scope>NUCLEOTIDE SEQUENCE [LARGE SCALE GENOMIC DNA]</scope>
    <source>
        <strain evidence="8 9">ZX01</strain>
    </source>
</reference>
<feature type="domain" description="Thiolase N-terminal" evidence="6">
    <location>
        <begin position="7"/>
        <end position="230"/>
    </location>
</feature>
<sequence>MTTEAFVYEAIRTPRGRGKANGSLHGTKPIDLVVGLIHELRDRLPGLDPAAVDDIVLGVVSPLGDQGSDIAKIAAIAAGLPDTVAGVQENRYCASGLDAVNTAAMKVRSGWEDLVLAGGVESMSRVPMGSDGGAWMSDPMTNHTTRFVPQGISADLIATVEGFSRRDVDEYAALSQERAAAAWKDGRFDRSVVPVKDRNGLVVLDHDEHLRPGTTADSLAGLKPSFADIGDLGGFDAVALQKYHWVERIDHVHHAGNSSGIVDGAALVAVGSREVGERYGLTPRARIVSAAVSGSEPTIMLTGPAPASRKALAKAGLTIDDIDLVEINEAFAAVVLRFARDMGLPLDRINVNGGAIALGHPLGATGAMILGTLVDELERQDKRYGLATLCVGGGMGVATIVERL</sequence>
<dbReference type="PANTHER" id="PTHR43365:SF1">
    <property type="entry name" value="ACETYL-COA C-ACYLTRANSFERASE"/>
    <property type="match status" value="1"/>
</dbReference>
<dbReference type="Pfam" id="PF00108">
    <property type="entry name" value="Thiolase_N"/>
    <property type="match status" value="1"/>
</dbReference>
<feature type="active site" description="Proton acceptor" evidence="4">
    <location>
        <position position="360"/>
    </location>
</feature>
<dbReference type="PROSITE" id="PS00099">
    <property type="entry name" value="THIOLASE_3"/>
    <property type="match status" value="1"/>
</dbReference>
<feature type="active site" description="Proton acceptor" evidence="4">
    <location>
        <position position="390"/>
    </location>
</feature>
<dbReference type="Proteomes" id="UP000054011">
    <property type="component" value="Unassembled WGS sequence"/>
</dbReference>
<feature type="active site" description="Acyl-thioester intermediate" evidence="4">
    <location>
        <position position="93"/>
    </location>
</feature>
<dbReference type="InterPro" id="IPR016039">
    <property type="entry name" value="Thiolase-like"/>
</dbReference>
<dbReference type="RefSeq" id="WP_058941555.1">
    <property type="nucleotide sequence ID" value="NZ_LNSV01000015.1"/>
</dbReference>
<dbReference type="InterPro" id="IPR020613">
    <property type="entry name" value="Thiolase_CS"/>
</dbReference>
<evidence type="ECO:0000313" key="9">
    <source>
        <dbReference type="Proteomes" id="UP000054011"/>
    </source>
</evidence>
<dbReference type="NCBIfam" id="NF006090">
    <property type="entry name" value="PRK08242.1"/>
    <property type="match status" value="1"/>
</dbReference>
<name>A0A117IWM2_9ACTN</name>
<comment type="caution">
    <text evidence="8">The sequence shown here is derived from an EMBL/GenBank/DDBJ whole genome shotgun (WGS) entry which is preliminary data.</text>
</comment>
<keyword evidence="9" id="KW-1185">Reference proteome</keyword>
<dbReference type="Gene3D" id="3.40.47.10">
    <property type="match status" value="2"/>
</dbReference>